<dbReference type="GO" id="GO:0005634">
    <property type="term" value="C:nucleus"/>
    <property type="evidence" value="ECO:0007669"/>
    <property type="project" value="UniProtKB-SubCell"/>
</dbReference>
<dbReference type="Pfam" id="PF09425">
    <property type="entry name" value="Jas_motif"/>
    <property type="match status" value="1"/>
</dbReference>
<dbReference type="AlphaFoldDB" id="A0A9D5AKD7"/>
<dbReference type="Pfam" id="PF06200">
    <property type="entry name" value="tify"/>
    <property type="match status" value="1"/>
</dbReference>
<evidence type="ECO:0000259" key="3">
    <source>
        <dbReference type="PROSITE" id="PS51320"/>
    </source>
</evidence>
<dbReference type="InterPro" id="IPR010399">
    <property type="entry name" value="Tify_dom"/>
</dbReference>
<keyword evidence="5" id="KW-1185">Reference proteome</keyword>
<feature type="non-terminal residue" evidence="4">
    <location>
        <position position="1"/>
    </location>
</feature>
<feature type="domain" description="Tify" evidence="3">
    <location>
        <begin position="85"/>
        <end position="120"/>
    </location>
</feature>
<dbReference type="PROSITE" id="PS51320">
    <property type="entry name" value="TIFY"/>
    <property type="match status" value="1"/>
</dbReference>
<dbReference type="InterPro" id="IPR018467">
    <property type="entry name" value="CCT_CS"/>
</dbReference>
<evidence type="ECO:0000256" key="1">
    <source>
        <dbReference type="ARBA" id="ARBA00008614"/>
    </source>
</evidence>
<protein>
    <recommendedName>
        <fullName evidence="2">Protein TIFY</fullName>
    </recommendedName>
    <alternativeName>
        <fullName evidence="2">Jasmonate ZIM domain-containing protein</fullName>
    </alternativeName>
</protein>
<comment type="similarity">
    <text evidence="1 2">Belongs to the TIFY/JAZ family.</text>
</comment>
<sequence length="191" mass="21305">ISFQNNPSFLYYKKIQKQPHSSNHISFSFSMSTSSEKSTFSQTCNLLSRYIKDKGNSGTLTNVVASSNNLTTKDFLTPMSMVKEPEAKASQLTMFYNGQVIVLDDFPAEKVEELKAYAQTESLVTPIPQLPCGTIVVDMPIARKASLLRFMEKRKNRVAAKSPYYKTIKTVSDPVKSSESIPWLVLGAKST</sequence>
<evidence type="ECO:0000256" key="2">
    <source>
        <dbReference type="RuleBase" id="RU369065"/>
    </source>
</evidence>
<evidence type="ECO:0000313" key="5">
    <source>
        <dbReference type="Proteomes" id="UP001058974"/>
    </source>
</evidence>
<evidence type="ECO:0000313" key="4">
    <source>
        <dbReference type="EMBL" id="KAI5415312.1"/>
    </source>
</evidence>
<comment type="function">
    <text evidence="2">Repressor of jasmonate responses.</text>
</comment>
<organism evidence="4 5">
    <name type="scientific">Pisum sativum</name>
    <name type="common">Garden pea</name>
    <name type="synonym">Lathyrus oleraceus</name>
    <dbReference type="NCBI Taxonomy" id="3888"/>
    <lineage>
        <taxon>Eukaryota</taxon>
        <taxon>Viridiplantae</taxon>
        <taxon>Streptophyta</taxon>
        <taxon>Embryophyta</taxon>
        <taxon>Tracheophyta</taxon>
        <taxon>Spermatophyta</taxon>
        <taxon>Magnoliopsida</taxon>
        <taxon>eudicotyledons</taxon>
        <taxon>Gunneridae</taxon>
        <taxon>Pentapetalae</taxon>
        <taxon>rosids</taxon>
        <taxon>fabids</taxon>
        <taxon>Fabales</taxon>
        <taxon>Fabaceae</taxon>
        <taxon>Papilionoideae</taxon>
        <taxon>50 kb inversion clade</taxon>
        <taxon>NPAAA clade</taxon>
        <taxon>Hologalegina</taxon>
        <taxon>IRL clade</taxon>
        <taxon>Fabeae</taxon>
        <taxon>Lathyrus</taxon>
    </lineage>
</organism>
<dbReference type="Proteomes" id="UP001058974">
    <property type="component" value="Chromosome 4"/>
</dbReference>
<comment type="subcellular location">
    <subcellularLocation>
        <location evidence="2">Nucleus</location>
    </subcellularLocation>
</comment>
<gene>
    <name evidence="4" type="ORF">KIW84_040670</name>
</gene>
<comment type="caution">
    <text evidence="4">The sequence shown here is derived from an EMBL/GenBank/DDBJ whole genome shotgun (WGS) entry which is preliminary data.</text>
</comment>
<accession>A0A9D5AKD7</accession>
<dbReference type="PANTHER" id="PTHR33077">
    <property type="entry name" value="PROTEIN TIFY 4A-RELATED-RELATED"/>
    <property type="match status" value="1"/>
</dbReference>
<keyword evidence="2" id="KW-0539">Nucleus</keyword>
<dbReference type="PANTHER" id="PTHR33077:SF133">
    <property type="entry name" value="PROTEIN TIFY"/>
    <property type="match status" value="1"/>
</dbReference>
<dbReference type="GO" id="GO:2000022">
    <property type="term" value="P:regulation of jasmonic acid mediated signaling pathway"/>
    <property type="evidence" value="ECO:0007669"/>
    <property type="project" value="UniProtKB-UniRule"/>
</dbReference>
<dbReference type="SMART" id="SM00979">
    <property type="entry name" value="TIFY"/>
    <property type="match status" value="1"/>
</dbReference>
<dbReference type="EMBL" id="JAMSHJ010000004">
    <property type="protein sequence ID" value="KAI5415312.1"/>
    <property type="molecule type" value="Genomic_DNA"/>
</dbReference>
<name>A0A9D5AKD7_PEA</name>
<keyword evidence="2" id="KW-1184">Jasmonic acid signaling pathway</keyword>
<proteinExistence type="inferred from homology"/>
<dbReference type="Gramene" id="Psat04G0067000-T1">
    <property type="protein sequence ID" value="KAI5415312.1"/>
    <property type="gene ID" value="KIW84_040670"/>
</dbReference>
<dbReference type="GO" id="GO:0009611">
    <property type="term" value="P:response to wounding"/>
    <property type="evidence" value="ECO:0007669"/>
    <property type="project" value="UniProtKB-UniRule"/>
</dbReference>
<dbReference type="InterPro" id="IPR040390">
    <property type="entry name" value="TIFY/JAZ"/>
</dbReference>
<dbReference type="GO" id="GO:0031347">
    <property type="term" value="P:regulation of defense response"/>
    <property type="evidence" value="ECO:0007669"/>
    <property type="project" value="UniProtKB-UniRule"/>
</dbReference>
<comment type="domain">
    <text evidence="2">The jas domain is required for interaction with COI1.</text>
</comment>
<reference evidence="4 5" key="1">
    <citation type="journal article" date="2022" name="Nat. Genet.">
        <title>Improved pea reference genome and pan-genome highlight genomic features and evolutionary characteristics.</title>
        <authorList>
            <person name="Yang T."/>
            <person name="Liu R."/>
            <person name="Luo Y."/>
            <person name="Hu S."/>
            <person name="Wang D."/>
            <person name="Wang C."/>
            <person name="Pandey M.K."/>
            <person name="Ge S."/>
            <person name="Xu Q."/>
            <person name="Li N."/>
            <person name="Li G."/>
            <person name="Huang Y."/>
            <person name="Saxena R.K."/>
            <person name="Ji Y."/>
            <person name="Li M."/>
            <person name="Yan X."/>
            <person name="He Y."/>
            <person name="Liu Y."/>
            <person name="Wang X."/>
            <person name="Xiang C."/>
            <person name="Varshney R.K."/>
            <person name="Ding H."/>
            <person name="Gao S."/>
            <person name="Zong X."/>
        </authorList>
    </citation>
    <scope>NUCLEOTIDE SEQUENCE [LARGE SCALE GENOMIC DNA]</scope>
    <source>
        <strain evidence="4 5">cv. Zhongwan 6</strain>
    </source>
</reference>